<evidence type="ECO:0000256" key="1">
    <source>
        <dbReference type="ARBA" id="ARBA00022723"/>
    </source>
</evidence>
<evidence type="ECO:0000259" key="3">
    <source>
        <dbReference type="Pfam" id="PF00149"/>
    </source>
</evidence>
<reference evidence="4 5" key="1">
    <citation type="submission" date="2014-05" db="EMBL/GenBank/DDBJ databases">
        <title>Whole genome shotgun sequence of Rhizobium rhizogenes NBRC 13257.</title>
        <authorList>
            <person name="Katano-Makiyama Y."/>
            <person name="Hosoyama A."/>
            <person name="Hashimoto M."/>
            <person name="Hosoyama Y."/>
            <person name="Noguchi M."/>
            <person name="Tsuchikane K."/>
            <person name="Kimura A."/>
            <person name="Ohji S."/>
            <person name="Ichikawa N."/>
            <person name="Yamazoe A."/>
            <person name="Fujita N."/>
        </authorList>
    </citation>
    <scope>NUCLEOTIDE SEQUENCE [LARGE SCALE GENOMIC DNA]</scope>
    <source>
        <strain evidence="4 5">NBRC 13257</strain>
    </source>
</reference>
<dbReference type="GO" id="GO:0009245">
    <property type="term" value="P:lipid A biosynthetic process"/>
    <property type="evidence" value="ECO:0007669"/>
    <property type="project" value="TreeGrafter"/>
</dbReference>
<evidence type="ECO:0000313" key="4">
    <source>
        <dbReference type="EMBL" id="GAJ94029.1"/>
    </source>
</evidence>
<protein>
    <recommendedName>
        <fullName evidence="3">Calcineurin-like phosphoesterase domain-containing protein</fullName>
    </recommendedName>
</protein>
<dbReference type="GO" id="GO:0016020">
    <property type="term" value="C:membrane"/>
    <property type="evidence" value="ECO:0007669"/>
    <property type="project" value="GOC"/>
</dbReference>
<proteinExistence type="predicted"/>
<comment type="caution">
    <text evidence="4">The sequence shown here is derived from an EMBL/GenBank/DDBJ whole genome shotgun (WGS) entry which is preliminary data.</text>
</comment>
<dbReference type="PANTHER" id="PTHR31302:SF31">
    <property type="entry name" value="PHOSPHODIESTERASE YAEI"/>
    <property type="match status" value="1"/>
</dbReference>
<dbReference type="PANTHER" id="PTHR31302">
    <property type="entry name" value="TRANSMEMBRANE PROTEIN WITH METALLOPHOSPHOESTERASE DOMAIN-RELATED"/>
    <property type="match status" value="1"/>
</dbReference>
<dbReference type="AlphaFoldDB" id="A0AA87U5B8"/>
<evidence type="ECO:0000313" key="5">
    <source>
        <dbReference type="Proteomes" id="UP000026941"/>
    </source>
</evidence>
<organism evidence="4 5">
    <name type="scientific">Rhizobium rhizogenes NBRC 13257</name>
    <dbReference type="NCBI Taxonomy" id="1220581"/>
    <lineage>
        <taxon>Bacteria</taxon>
        <taxon>Pseudomonadati</taxon>
        <taxon>Pseudomonadota</taxon>
        <taxon>Alphaproteobacteria</taxon>
        <taxon>Hyphomicrobiales</taxon>
        <taxon>Rhizobiaceae</taxon>
        <taxon>Rhizobium/Agrobacterium group</taxon>
        <taxon>Rhizobium</taxon>
    </lineage>
</organism>
<gene>
    <name evidence="4" type="ORF">RRH01S_07_02310</name>
</gene>
<evidence type="ECO:0000256" key="2">
    <source>
        <dbReference type="ARBA" id="ARBA00022801"/>
    </source>
</evidence>
<keyword evidence="1" id="KW-0479">Metal-binding</keyword>
<dbReference type="GO" id="GO:0008758">
    <property type="term" value="F:UDP-2,3-diacylglucosamine hydrolase activity"/>
    <property type="evidence" value="ECO:0007669"/>
    <property type="project" value="TreeGrafter"/>
</dbReference>
<dbReference type="GO" id="GO:0046872">
    <property type="term" value="F:metal ion binding"/>
    <property type="evidence" value="ECO:0007669"/>
    <property type="project" value="UniProtKB-KW"/>
</dbReference>
<name>A0AA87U5B8_RHIRH</name>
<dbReference type="EMBL" id="BAYX01000007">
    <property type="protein sequence ID" value="GAJ94029.1"/>
    <property type="molecule type" value="Genomic_DNA"/>
</dbReference>
<sequence length="306" mass="33237">MISRRGFLKLFGGSIAGLMTLGGYAFGFEPIVRLNVTRYQLTPPGWTSGLRLKIVVLTDLHACEPWMTAGRIASICEHANSLGGDIIVLLGDYTSGTEFVTGRVDHRIWAAELAALKAPLGVHAIIGNHDWWHDATAQKSGHGPTFSHKALADVGIPVYSNRAARLEKDGYGFWLAGLEDQLALRRSIRWRRPVTTGLDDLDGTLAQVNDAAPIILLAHEPDIFPTVPSRVSVTLSGHTHGGQVRILGWSPYLPSRYGDRYVYGHIIEERRHLIVSGGLGCSVAPVRFGVPPEIVVVDLGEGNAET</sequence>
<accession>A0AA87U5B8</accession>
<dbReference type="Proteomes" id="UP000026941">
    <property type="component" value="Unassembled WGS sequence"/>
</dbReference>
<dbReference type="Pfam" id="PF00149">
    <property type="entry name" value="Metallophos"/>
    <property type="match status" value="1"/>
</dbReference>
<feature type="domain" description="Calcineurin-like phosphoesterase" evidence="3">
    <location>
        <begin position="52"/>
        <end position="241"/>
    </location>
</feature>
<dbReference type="SUPFAM" id="SSF56300">
    <property type="entry name" value="Metallo-dependent phosphatases"/>
    <property type="match status" value="1"/>
</dbReference>
<dbReference type="Gene3D" id="3.60.21.10">
    <property type="match status" value="1"/>
</dbReference>
<dbReference type="RefSeq" id="WP_042473315.1">
    <property type="nucleotide sequence ID" value="NZ_BAYX01000007.1"/>
</dbReference>
<dbReference type="InterPro" id="IPR029052">
    <property type="entry name" value="Metallo-depent_PP-like"/>
</dbReference>
<keyword evidence="2" id="KW-0378">Hydrolase</keyword>
<dbReference type="InterPro" id="IPR051158">
    <property type="entry name" value="Metallophosphoesterase_sf"/>
</dbReference>
<dbReference type="InterPro" id="IPR004843">
    <property type="entry name" value="Calcineurin-like_PHP"/>
</dbReference>